<dbReference type="PROSITE" id="PS50280">
    <property type="entry name" value="SET"/>
    <property type="match status" value="1"/>
</dbReference>
<comment type="caution">
    <text evidence="3">The sequence shown here is derived from an EMBL/GenBank/DDBJ whole genome shotgun (WGS) entry which is preliminary data.</text>
</comment>
<dbReference type="InterPro" id="IPR046341">
    <property type="entry name" value="SET_dom_sf"/>
</dbReference>
<dbReference type="Pfam" id="PF00856">
    <property type="entry name" value="SET"/>
    <property type="match status" value="1"/>
</dbReference>
<dbReference type="EMBL" id="JAJGCB010000018">
    <property type="protein sequence ID" value="KAJ8988463.1"/>
    <property type="molecule type" value="Genomic_DNA"/>
</dbReference>
<dbReference type="PANTHER" id="PTHR12197">
    <property type="entry name" value="HISTONE-LYSINE N-METHYLTRANSFERASE SMYD"/>
    <property type="match status" value="1"/>
</dbReference>
<dbReference type="AlphaFoldDB" id="A0AAN6ENL4"/>
<dbReference type="SUPFAM" id="SSF82199">
    <property type="entry name" value="SET domain"/>
    <property type="match status" value="1"/>
</dbReference>
<feature type="domain" description="SET" evidence="2">
    <location>
        <begin position="32"/>
        <end position="227"/>
    </location>
</feature>
<sequence length="680" mass="77708">MTRSPSLEGEKRGLHLRPPEPDAEGWRIVSAGDVETGSTLLNLGAVFMDLPDDYARPWPGPDEIGKGEFANIIRKVKRAINVVMENLPVRARSLRPEDPFSRLIDYRRREYAHTGRFSNADVLEALYGKRPRPGVEPSEGQKQDLALVGRWFTDVLEFDHPLFEPPGHPIFVFGRLLCSINHSCRPNVALTPILGEKDHDSQLHEGTVGIRAIRPIKQGEEIRFSYVATLRETRERQRSVLAENFGFDCRCDACNFEQHNATERDLKDVVYGLYNDVLESELDGEATTAPPVYRKAVLVLDGFDALEINHKPKRDVLDKCGIHAMLATDSLRVHYFLSRALEWAKATYTDEAHPHIVDTKTQIKAFMREDWYDGEDAPRFGCSAYQEYDMNQDNLEELMFMMNHPQNDTVYRPLHVVNGKVEEMSMREHRKYLNGLRQPWKQKEQKRADRLRAINDKIKEMEAKDELNSKRVSKKPKNEVKSIVQEDEEDEEDDEDEEYEQEDEDDEDEEYEQEDEDDEEEEENDEDEDEGEEDDEEVVSPPASMPVTLPMTPPVTPSASLPVPLPFKMPAQRRFVCPFGAKDGTSKQAWLQSAATKAALRLEARDVGHLLAAKDGMGTNQEGFVLNARRDSVAGRIQGEKEFLQLGGRLGRKARTHSFGNDGSRRDLLKEAEVRESKCW</sequence>
<feature type="region of interest" description="Disordered" evidence="1">
    <location>
        <begin position="462"/>
        <end position="555"/>
    </location>
</feature>
<reference evidence="3" key="1">
    <citation type="submission" date="2023-01" db="EMBL/GenBank/DDBJ databases">
        <title>Exophiala dermititidis isolated from Cystic Fibrosis Patient.</title>
        <authorList>
            <person name="Kurbessoian T."/>
            <person name="Crocker A."/>
            <person name="Murante D."/>
            <person name="Hogan D.A."/>
            <person name="Stajich J.E."/>
        </authorList>
    </citation>
    <scope>NUCLEOTIDE SEQUENCE</scope>
    <source>
        <strain evidence="3">Ex8</strain>
    </source>
</reference>
<proteinExistence type="predicted"/>
<dbReference type="Proteomes" id="UP001161757">
    <property type="component" value="Unassembled WGS sequence"/>
</dbReference>
<dbReference type="Gene3D" id="2.170.270.10">
    <property type="entry name" value="SET domain"/>
    <property type="match status" value="1"/>
</dbReference>
<evidence type="ECO:0000256" key="1">
    <source>
        <dbReference type="SAM" id="MobiDB-lite"/>
    </source>
</evidence>
<evidence type="ECO:0000259" key="2">
    <source>
        <dbReference type="PROSITE" id="PS50280"/>
    </source>
</evidence>
<dbReference type="CDD" id="cd20071">
    <property type="entry name" value="SET_SMYD"/>
    <property type="match status" value="1"/>
</dbReference>
<evidence type="ECO:0000313" key="4">
    <source>
        <dbReference type="Proteomes" id="UP001161757"/>
    </source>
</evidence>
<evidence type="ECO:0000313" key="3">
    <source>
        <dbReference type="EMBL" id="KAJ8988463.1"/>
    </source>
</evidence>
<protein>
    <recommendedName>
        <fullName evidence="2">SET domain-containing protein</fullName>
    </recommendedName>
</protein>
<accession>A0AAN6ENL4</accession>
<dbReference type="InterPro" id="IPR001214">
    <property type="entry name" value="SET_dom"/>
</dbReference>
<name>A0AAN6ENL4_EXODE</name>
<feature type="compositionally biased region" description="Acidic residues" evidence="1">
    <location>
        <begin position="485"/>
        <end position="538"/>
    </location>
</feature>
<dbReference type="InterPro" id="IPR050869">
    <property type="entry name" value="H3K4_H4K5_MeTrfase"/>
</dbReference>
<feature type="compositionally biased region" description="Basic and acidic residues" evidence="1">
    <location>
        <begin position="8"/>
        <end position="20"/>
    </location>
</feature>
<organism evidence="3 4">
    <name type="scientific">Exophiala dermatitidis</name>
    <name type="common">Black yeast-like fungus</name>
    <name type="synonym">Wangiella dermatitidis</name>
    <dbReference type="NCBI Taxonomy" id="5970"/>
    <lineage>
        <taxon>Eukaryota</taxon>
        <taxon>Fungi</taxon>
        <taxon>Dikarya</taxon>
        <taxon>Ascomycota</taxon>
        <taxon>Pezizomycotina</taxon>
        <taxon>Eurotiomycetes</taxon>
        <taxon>Chaetothyriomycetidae</taxon>
        <taxon>Chaetothyriales</taxon>
        <taxon>Herpotrichiellaceae</taxon>
        <taxon>Exophiala</taxon>
    </lineage>
</organism>
<feature type="region of interest" description="Disordered" evidence="1">
    <location>
        <begin position="1"/>
        <end position="23"/>
    </location>
</feature>
<gene>
    <name evidence="3" type="ORF">HRR80_007490</name>
</gene>